<dbReference type="PATRIC" id="fig|1225564.3.peg.5948"/>
<reference evidence="1 2" key="1">
    <citation type="submission" date="2015-05" db="EMBL/GenBank/DDBJ databases">
        <title>Draft genome sequence of Microvirga vignae strain BR3299, a novel nitrogen fixing bacteria isolated from Brazil semi-aired region.</title>
        <authorList>
            <person name="Zilli J.E."/>
            <person name="Passos S.R."/>
            <person name="Leite J."/>
            <person name="Baldani J.I."/>
            <person name="Xavier G.R."/>
            <person name="Rumjaneck N.G."/>
            <person name="Simoes-Araujo J.L."/>
        </authorList>
    </citation>
    <scope>NUCLEOTIDE SEQUENCE [LARGE SCALE GENOMIC DNA]</scope>
    <source>
        <strain evidence="1 2">BR3299</strain>
    </source>
</reference>
<accession>A0A0H1R781</accession>
<keyword evidence="2" id="KW-1185">Reference proteome</keyword>
<dbReference type="RefSeq" id="WP_047191320.1">
    <property type="nucleotide sequence ID" value="NZ_LCYG01000062.1"/>
</dbReference>
<sequence length="145" mass="16524">MKIAKWNWIALRPNSIQIGAWINDETRHGKKTTYMTTAHYEPRTLARIGPQSTVSVFKNGHWIAYTGPRSRLELESYVTDIFKRELRDRGITRPAGQPWPKPWSELKPDLLAIMHDPKHALMKNPLAKVVDEGIAQEGPETDIGA</sequence>
<proteinExistence type="predicted"/>
<dbReference type="EMBL" id="LCYG01000062">
    <property type="protein sequence ID" value="KLK91008.1"/>
    <property type="molecule type" value="Genomic_DNA"/>
</dbReference>
<name>A0A0H1R781_9HYPH</name>
<evidence type="ECO:0000313" key="1">
    <source>
        <dbReference type="EMBL" id="KLK91008.1"/>
    </source>
</evidence>
<protein>
    <submittedName>
        <fullName evidence="1">Uncharacterized protein</fullName>
    </submittedName>
</protein>
<comment type="caution">
    <text evidence="1">The sequence shown here is derived from an EMBL/GenBank/DDBJ whole genome shotgun (WGS) entry which is preliminary data.</text>
</comment>
<evidence type="ECO:0000313" key="2">
    <source>
        <dbReference type="Proteomes" id="UP000035489"/>
    </source>
</evidence>
<dbReference type="Proteomes" id="UP000035489">
    <property type="component" value="Unassembled WGS sequence"/>
</dbReference>
<gene>
    <name evidence="1" type="ORF">AA309_22800</name>
</gene>
<organism evidence="1 2">
    <name type="scientific">Microvirga vignae</name>
    <dbReference type="NCBI Taxonomy" id="1225564"/>
    <lineage>
        <taxon>Bacteria</taxon>
        <taxon>Pseudomonadati</taxon>
        <taxon>Pseudomonadota</taxon>
        <taxon>Alphaproteobacteria</taxon>
        <taxon>Hyphomicrobiales</taxon>
        <taxon>Methylobacteriaceae</taxon>
        <taxon>Microvirga</taxon>
    </lineage>
</organism>
<dbReference type="AlphaFoldDB" id="A0A0H1R781"/>